<dbReference type="PANTHER" id="PTHR30535:SF34">
    <property type="entry name" value="MOLYBDATE-BINDING PROTEIN MOLA"/>
    <property type="match status" value="1"/>
</dbReference>
<dbReference type="EMBL" id="CP001787">
    <property type="protein sequence ID" value="ACX72618.1"/>
    <property type="molecule type" value="Genomic_DNA"/>
</dbReference>
<dbReference type="Gene3D" id="3.40.50.1980">
    <property type="entry name" value="Nitrogenase molybdenum iron protein domain"/>
    <property type="match status" value="2"/>
</dbReference>
<dbReference type="Proteomes" id="UP000002063">
    <property type="component" value="Chromosome"/>
</dbReference>
<reference evidence="2" key="1">
    <citation type="submission" date="2009-10" db="EMBL/GenBank/DDBJ databases">
        <title>Complete sequence of chromosome of Methanocaldococcus vulcanius M7.</title>
        <authorList>
            <consortium name="US DOE Joint Genome Institute"/>
            <person name="Lucas S."/>
            <person name="Copeland A."/>
            <person name="Lapidus A."/>
            <person name="Glavina del Rio T."/>
            <person name="Dalin E."/>
            <person name="Tice H."/>
            <person name="Bruce D."/>
            <person name="Goodwin L."/>
            <person name="Pitluck S."/>
            <person name="Lcollab F.I."/>
            <person name="Brettin T."/>
            <person name="Detter J.C."/>
            <person name="Han C."/>
            <person name="Tapia R."/>
            <person name="Kuske C.R."/>
            <person name="Schmutz J."/>
            <person name="Larimer F."/>
            <person name="Land M."/>
            <person name="Hauser L."/>
            <person name="Kyrpides N."/>
            <person name="Ovchinikova G."/>
            <person name="Sieprawska-Lupa M."/>
            <person name="Whitman W.B."/>
            <person name="Woyke T."/>
        </authorList>
    </citation>
    <scope>NUCLEOTIDE SEQUENCE [LARGE SCALE GENOMIC DNA]</scope>
    <source>
        <strain evidence="2">M7</strain>
    </source>
</reference>
<sequence length="419" mass="47676">MKKFLTFCILFVVVFMSMLSGCVNSEHPNITNSSSISNNLTKNMANSQIKTPIVEYAKNFKLIYYDKNGNEVNPYTNGDKWAYKVLIDALGQKFLLKNASEPVPSWAKEKLGGNFKVINVPLKRVVVMSSTEIALMEAINNDGSVIGSVKGIMWGKAYKWYFNNIKEGLENGSIIDVGSTSNPNWDKIIELKPQVIFVYPGYDGNKVISKCKELGITYVADAEYLENDPLGRCEWVKMFAAFYNKEPEAKRYFDRIVNNCLMVMNKTKNCPKVTVAWGYNSQWGCYVPENDSYVAKEITIYCNGDYIFKDLNGTGSAKIDYETFAERARNADVWVIPSSVKWLTTFKKDNPGYETFKAVKNGRVFCESEDYWQLGLLKTDEVIMDLATIMHPEAFKGRKTHFFLKYNIENNTATPFIAK</sequence>
<dbReference type="Pfam" id="PF01497">
    <property type="entry name" value="Peripla_BP_2"/>
    <property type="match status" value="1"/>
</dbReference>
<dbReference type="STRING" id="579137.Metvu_0760"/>
<dbReference type="GeneID" id="8513097"/>
<protein>
    <recommendedName>
        <fullName evidence="1">Fe/B12 periplasmic-binding domain-containing protein</fullName>
    </recommendedName>
</protein>
<organism evidence="2 3">
    <name type="scientific">Methanocaldococcus vulcanius (strain ATCC 700851 / DSM 12094 / M7)</name>
    <name type="common">Methanococcus vulcanius</name>
    <dbReference type="NCBI Taxonomy" id="579137"/>
    <lineage>
        <taxon>Archaea</taxon>
        <taxon>Methanobacteriati</taxon>
        <taxon>Methanobacteriota</taxon>
        <taxon>Methanomada group</taxon>
        <taxon>Methanococci</taxon>
        <taxon>Methanococcales</taxon>
        <taxon>Methanocaldococcaceae</taxon>
        <taxon>Methanocaldococcus</taxon>
    </lineage>
</organism>
<name>C9RGB6_METVM</name>
<proteinExistence type="predicted"/>
<dbReference type="OrthoDB" id="24039at2157"/>
<evidence type="ECO:0000259" key="1">
    <source>
        <dbReference type="PROSITE" id="PS50983"/>
    </source>
</evidence>
<evidence type="ECO:0000313" key="2">
    <source>
        <dbReference type="EMBL" id="ACX72618.1"/>
    </source>
</evidence>
<dbReference type="HOGENOM" id="CLU_025776_0_0_2"/>
<accession>C9RGB6</accession>
<dbReference type="PROSITE" id="PS51257">
    <property type="entry name" value="PROKAR_LIPOPROTEIN"/>
    <property type="match status" value="1"/>
</dbReference>
<dbReference type="RefSeq" id="WP_015732838.1">
    <property type="nucleotide sequence ID" value="NC_013407.1"/>
</dbReference>
<evidence type="ECO:0000313" key="3">
    <source>
        <dbReference type="Proteomes" id="UP000002063"/>
    </source>
</evidence>
<dbReference type="PROSITE" id="PS50983">
    <property type="entry name" value="FE_B12_PBP"/>
    <property type="match status" value="1"/>
</dbReference>
<gene>
    <name evidence="2" type="ordered locus">Metvu_0760</name>
</gene>
<dbReference type="KEGG" id="mvu:Metvu_0760"/>
<dbReference type="SUPFAM" id="SSF53807">
    <property type="entry name" value="Helical backbone' metal receptor"/>
    <property type="match status" value="1"/>
</dbReference>
<dbReference type="PANTHER" id="PTHR30535">
    <property type="entry name" value="VITAMIN B12-BINDING PROTEIN"/>
    <property type="match status" value="1"/>
</dbReference>
<keyword evidence="3" id="KW-1185">Reference proteome</keyword>
<dbReference type="InterPro" id="IPR050902">
    <property type="entry name" value="ABC_Transporter_SBP"/>
</dbReference>
<dbReference type="InterPro" id="IPR002491">
    <property type="entry name" value="ABC_transptr_periplasmic_BD"/>
</dbReference>
<dbReference type="eggNOG" id="arCOG03417">
    <property type="taxonomic scope" value="Archaea"/>
</dbReference>
<dbReference type="AlphaFoldDB" id="C9RGB6"/>
<feature type="domain" description="Fe/B12 periplasmic-binding" evidence="1">
    <location>
        <begin position="124"/>
        <end position="394"/>
    </location>
</feature>